<sequence>MKNIRTHFDHPHVLTVTMSRPAALNALDNETLDGLREIIQEAYQSVETRSIIITGEGEKAFVAGADIRELSSLNAQQALVLAEKGQQLFKLIADCPKPVIAAVNGFALGGGCELAMACHVRIATENAKFGQPEISLGIIPGYGGTQRLAQLVGRGKALELIVTGDTITAQEAKDLGLVNHVVATREEMMALAHNILGKVSTKSPLAVARAIQSVNAGYGFETDGYRAEAENFAACTTTQDFKEGTTAFLEKRKPNFTGQ</sequence>
<dbReference type="CDD" id="cd06558">
    <property type="entry name" value="crotonase-like"/>
    <property type="match status" value="1"/>
</dbReference>
<dbReference type="GO" id="GO:0016836">
    <property type="term" value="F:hydro-lyase activity"/>
    <property type="evidence" value="ECO:0007669"/>
    <property type="project" value="UniProtKB-ARBA"/>
</dbReference>
<evidence type="ECO:0000256" key="2">
    <source>
        <dbReference type="ARBA" id="ARBA00023239"/>
    </source>
</evidence>
<gene>
    <name evidence="4" type="ORF">SAMN04488109_2376</name>
</gene>
<dbReference type="STRING" id="947013.SAMN04488109_2376"/>
<accession>A0A1M5NJ92</accession>
<dbReference type="PROSITE" id="PS00166">
    <property type="entry name" value="ENOYL_COA_HYDRATASE"/>
    <property type="match status" value="1"/>
</dbReference>
<keyword evidence="2" id="KW-0456">Lyase</keyword>
<evidence type="ECO:0000313" key="4">
    <source>
        <dbReference type="EMBL" id="SHG89654.1"/>
    </source>
</evidence>
<keyword evidence="5" id="KW-1185">Reference proteome</keyword>
<dbReference type="AlphaFoldDB" id="A0A1M5NJ92"/>
<dbReference type="Gene3D" id="1.10.12.10">
    <property type="entry name" value="Lyase 2-enoyl-coa Hydratase, Chain A, domain 2"/>
    <property type="match status" value="1"/>
</dbReference>
<dbReference type="InterPro" id="IPR029045">
    <property type="entry name" value="ClpP/crotonase-like_dom_sf"/>
</dbReference>
<organism evidence="4 5">
    <name type="scientific">Chryseolinea serpens</name>
    <dbReference type="NCBI Taxonomy" id="947013"/>
    <lineage>
        <taxon>Bacteria</taxon>
        <taxon>Pseudomonadati</taxon>
        <taxon>Bacteroidota</taxon>
        <taxon>Cytophagia</taxon>
        <taxon>Cytophagales</taxon>
        <taxon>Fulvivirgaceae</taxon>
        <taxon>Chryseolinea</taxon>
    </lineage>
</organism>
<name>A0A1M5NJ92_9BACT</name>
<reference evidence="4 5" key="1">
    <citation type="submission" date="2016-11" db="EMBL/GenBank/DDBJ databases">
        <authorList>
            <person name="Jaros S."/>
            <person name="Januszkiewicz K."/>
            <person name="Wedrychowicz H."/>
        </authorList>
    </citation>
    <scope>NUCLEOTIDE SEQUENCE [LARGE SCALE GENOMIC DNA]</scope>
    <source>
        <strain evidence="4 5">DSM 24574</strain>
    </source>
</reference>
<dbReference type="FunFam" id="1.10.12.10:FF:000001">
    <property type="entry name" value="Probable enoyl-CoA hydratase, mitochondrial"/>
    <property type="match status" value="1"/>
</dbReference>
<dbReference type="Gene3D" id="3.90.226.10">
    <property type="entry name" value="2-enoyl-CoA Hydratase, Chain A, domain 1"/>
    <property type="match status" value="1"/>
</dbReference>
<evidence type="ECO:0000256" key="3">
    <source>
        <dbReference type="RuleBase" id="RU003707"/>
    </source>
</evidence>
<proteinExistence type="inferred from homology"/>
<dbReference type="PANTHER" id="PTHR11941">
    <property type="entry name" value="ENOYL-COA HYDRATASE-RELATED"/>
    <property type="match status" value="1"/>
</dbReference>
<protein>
    <submittedName>
        <fullName evidence="4">Enoyl-CoA hydratase</fullName>
    </submittedName>
</protein>
<evidence type="ECO:0000313" key="5">
    <source>
        <dbReference type="Proteomes" id="UP000184212"/>
    </source>
</evidence>
<dbReference type="RefSeq" id="WP_073133899.1">
    <property type="nucleotide sequence ID" value="NZ_FQWQ01000001.1"/>
</dbReference>
<dbReference type="Proteomes" id="UP000184212">
    <property type="component" value="Unassembled WGS sequence"/>
</dbReference>
<dbReference type="EMBL" id="FQWQ01000001">
    <property type="protein sequence ID" value="SHG89654.1"/>
    <property type="molecule type" value="Genomic_DNA"/>
</dbReference>
<dbReference type="Pfam" id="PF00378">
    <property type="entry name" value="ECH_1"/>
    <property type="match status" value="1"/>
</dbReference>
<dbReference type="PANTHER" id="PTHR11941:SF175">
    <property type="entry name" value="ENOYL-COA HYDRATASE-RELATED"/>
    <property type="match status" value="1"/>
</dbReference>
<dbReference type="InterPro" id="IPR001753">
    <property type="entry name" value="Enoyl-CoA_hydra/iso"/>
</dbReference>
<dbReference type="FunFam" id="3.90.226.10:FF:000009">
    <property type="entry name" value="Carnitinyl-CoA dehydratase"/>
    <property type="match status" value="1"/>
</dbReference>
<evidence type="ECO:0000256" key="1">
    <source>
        <dbReference type="ARBA" id="ARBA00005254"/>
    </source>
</evidence>
<dbReference type="InterPro" id="IPR014748">
    <property type="entry name" value="Enoyl-CoA_hydra_C"/>
</dbReference>
<dbReference type="GO" id="GO:0006635">
    <property type="term" value="P:fatty acid beta-oxidation"/>
    <property type="evidence" value="ECO:0007669"/>
    <property type="project" value="TreeGrafter"/>
</dbReference>
<comment type="similarity">
    <text evidence="1 3">Belongs to the enoyl-CoA hydratase/isomerase family.</text>
</comment>
<dbReference type="InterPro" id="IPR018376">
    <property type="entry name" value="Enoyl-CoA_hyd/isom_CS"/>
</dbReference>
<dbReference type="OrthoDB" id="9775794at2"/>
<dbReference type="SUPFAM" id="SSF52096">
    <property type="entry name" value="ClpP/crotonase"/>
    <property type="match status" value="1"/>
</dbReference>